<feature type="transmembrane region" description="Helical" evidence="1">
    <location>
        <begin position="87"/>
        <end position="107"/>
    </location>
</feature>
<dbReference type="AlphaFoldDB" id="A0A226DX29"/>
<evidence type="ECO:0000313" key="3">
    <source>
        <dbReference type="Proteomes" id="UP000198287"/>
    </source>
</evidence>
<feature type="transmembrane region" description="Helical" evidence="1">
    <location>
        <begin position="52"/>
        <end position="75"/>
    </location>
</feature>
<evidence type="ECO:0000256" key="1">
    <source>
        <dbReference type="SAM" id="Phobius"/>
    </source>
</evidence>
<comment type="caution">
    <text evidence="2">The sequence shown here is derived from an EMBL/GenBank/DDBJ whole genome shotgun (WGS) entry which is preliminary data.</text>
</comment>
<keyword evidence="1" id="KW-1133">Transmembrane helix</keyword>
<reference evidence="2 3" key="1">
    <citation type="submission" date="2015-12" db="EMBL/GenBank/DDBJ databases">
        <title>The genome of Folsomia candida.</title>
        <authorList>
            <person name="Faddeeva A."/>
            <person name="Derks M.F."/>
            <person name="Anvar Y."/>
            <person name="Smit S."/>
            <person name="Van Straalen N."/>
            <person name="Roelofs D."/>
        </authorList>
    </citation>
    <scope>NUCLEOTIDE SEQUENCE [LARGE SCALE GENOMIC DNA]</scope>
    <source>
        <strain evidence="2 3">VU population</strain>
        <tissue evidence="2">Whole body</tissue>
    </source>
</reference>
<protein>
    <submittedName>
        <fullName evidence="2">Uncharacterized protein</fullName>
    </submittedName>
</protein>
<proteinExistence type="predicted"/>
<organism evidence="2 3">
    <name type="scientific">Folsomia candida</name>
    <name type="common">Springtail</name>
    <dbReference type="NCBI Taxonomy" id="158441"/>
    <lineage>
        <taxon>Eukaryota</taxon>
        <taxon>Metazoa</taxon>
        <taxon>Ecdysozoa</taxon>
        <taxon>Arthropoda</taxon>
        <taxon>Hexapoda</taxon>
        <taxon>Collembola</taxon>
        <taxon>Entomobryomorpha</taxon>
        <taxon>Isotomoidea</taxon>
        <taxon>Isotomidae</taxon>
        <taxon>Proisotominae</taxon>
        <taxon>Folsomia</taxon>
    </lineage>
</organism>
<dbReference type="EMBL" id="LNIX01000009">
    <property type="protein sequence ID" value="OXA50035.1"/>
    <property type="molecule type" value="Genomic_DNA"/>
</dbReference>
<accession>A0A226DX29</accession>
<name>A0A226DX29_FOLCA</name>
<sequence>MDKIKNIKFTTARLTSQEGFLHFNHLIFSILTIIGLHITGELYDSIDTKGDYWTGALWGLFIGILGLVSLAIILCSTVVELPSFVLSMYYGCTAVFIFVFSSLGLGINKYVESYNDCMKENDSGIRCDYGFLVNRFIIYAISILHAMMYVVSMCIFINAKPEIEVTEGTISIMGDTTTTTSTTTKSPA</sequence>
<evidence type="ECO:0000313" key="2">
    <source>
        <dbReference type="EMBL" id="OXA50035.1"/>
    </source>
</evidence>
<keyword evidence="1" id="KW-0812">Transmembrane</keyword>
<feature type="transmembrane region" description="Helical" evidence="1">
    <location>
        <begin position="21"/>
        <end position="40"/>
    </location>
</feature>
<dbReference type="Proteomes" id="UP000198287">
    <property type="component" value="Unassembled WGS sequence"/>
</dbReference>
<keyword evidence="1" id="KW-0472">Membrane</keyword>
<gene>
    <name evidence="2" type="ORF">Fcan01_14784</name>
</gene>
<keyword evidence="3" id="KW-1185">Reference proteome</keyword>
<feature type="transmembrane region" description="Helical" evidence="1">
    <location>
        <begin position="136"/>
        <end position="157"/>
    </location>
</feature>